<gene>
    <name evidence="1" type="ORF">QCN29_23160</name>
</gene>
<proteinExistence type="predicted"/>
<protein>
    <submittedName>
        <fullName evidence="1">Uncharacterized protein</fullName>
    </submittedName>
</protein>
<dbReference type="RefSeq" id="WP_279930529.1">
    <property type="nucleotide sequence ID" value="NZ_JARWBG010000029.1"/>
</dbReference>
<sequence>MLLKDDSAELQPLTLCILIIIRVERVPDDPRLAFAMLRMPDLETSALLLPGILRDTCTLQVTAKVLRCMFLRV</sequence>
<comment type="caution">
    <text evidence="1">The sequence shown here is derived from an EMBL/GenBank/DDBJ whole genome shotgun (WGS) entry which is preliminary data.</text>
</comment>
<reference evidence="1 2" key="1">
    <citation type="submission" date="2023-04" db="EMBL/GenBank/DDBJ databases">
        <title>Streptomyces chengmaiensis sp. nov. isolated from the stem of mangrove plant in Hainan.</title>
        <authorList>
            <person name="Huang X."/>
            <person name="Zhou S."/>
            <person name="Chu X."/>
            <person name="Xie Y."/>
            <person name="Lin Y."/>
        </authorList>
    </citation>
    <scope>NUCLEOTIDE SEQUENCE [LARGE SCALE GENOMIC DNA]</scope>
    <source>
        <strain evidence="1 2">HNM0663</strain>
    </source>
</reference>
<keyword evidence="2" id="KW-1185">Reference proteome</keyword>
<evidence type="ECO:0000313" key="1">
    <source>
        <dbReference type="EMBL" id="MDH2391625.1"/>
    </source>
</evidence>
<name>A0ABT6HSR3_9ACTN</name>
<evidence type="ECO:0000313" key="2">
    <source>
        <dbReference type="Proteomes" id="UP001223144"/>
    </source>
</evidence>
<organism evidence="1 2">
    <name type="scientific">Streptomyces chengmaiensis</name>
    <dbReference type="NCBI Taxonomy" id="3040919"/>
    <lineage>
        <taxon>Bacteria</taxon>
        <taxon>Bacillati</taxon>
        <taxon>Actinomycetota</taxon>
        <taxon>Actinomycetes</taxon>
        <taxon>Kitasatosporales</taxon>
        <taxon>Streptomycetaceae</taxon>
        <taxon>Streptomyces</taxon>
    </lineage>
</organism>
<accession>A0ABT6HSR3</accession>
<dbReference type="EMBL" id="JARWBG010000029">
    <property type="protein sequence ID" value="MDH2391625.1"/>
    <property type="molecule type" value="Genomic_DNA"/>
</dbReference>
<dbReference type="Proteomes" id="UP001223144">
    <property type="component" value="Unassembled WGS sequence"/>
</dbReference>